<evidence type="ECO:0008006" key="3">
    <source>
        <dbReference type="Google" id="ProtNLM"/>
    </source>
</evidence>
<proteinExistence type="predicted"/>
<gene>
    <name evidence="1" type="ORF">SE18_06940</name>
</gene>
<dbReference type="Proteomes" id="UP000050277">
    <property type="component" value="Unassembled WGS sequence"/>
</dbReference>
<keyword evidence="2" id="KW-1185">Reference proteome</keyword>
<reference evidence="1 2" key="1">
    <citation type="submission" date="2015-07" db="EMBL/GenBank/DDBJ databases">
        <title>Whole genome sequence of Herpetosiphon geysericola DSM 7119.</title>
        <authorList>
            <person name="Hemp J."/>
            <person name="Ward L.M."/>
            <person name="Pace L.A."/>
            <person name="Fischer W.W."/>
        </authorList>
    </citation>
    <scope>NUCLEOTIDE SEQUENCE [LARGE SCALE GENOMIC DNA]</scope>
    <source>
        <strain evidence="1 2">DSM 7119</strain>
    </source>
</reference>
<accession>A0A0P6Z0G4</accession>
<comment type="caution">
    <text evidence="1">The sequence shown here is derived from an EMBL/GenBank/DDBJ whole genome shotgun (WGS) entry which is preliminary data.</text>
</comment>
<dbReference type="OrthoDB" id="161908at2"/>
<dbReference type="EMBL" id="LGKP01000012">
    <property type="protein sequence ID" value="KPL90343.1"/>
    <property type="molecule type" value="Genomic_DNA"/>
</dbReference>
<evidence type="ECO:0000313" key="1">
    <source>
        <dbReference type="EMBL" id="KPL90343.1"/>
    </source>
</evidence>
<dbReference type="AlphaFoldDB" id="A0A0P6Z0G4"/>
<sequence length="100" mass="11044">MSDQTSRAAYANQVQISGSPYDFTIDFACVEDVRNNTASVQPVARIMMSPQHTKVLALMLLKHVAAYEHAIGVIELPSALLNDMKLGNLEHFISQVNLNE</sequence>
<dbReference type="STRING" id="70996.SE18_06940"/>
<name>A0A0P6Z0G4_9CHLR</name>
<organism evidence="1 2">
    <name type="scientific">Herpetosiphon geysericola</name>
    <dbReference type="NCBI Taxonomy" id="70996"/>
    <lineage>
        <taxon>Bacteria</taxon>
        <taxon>Bacillati</taxon>
        <taxon>Chloroflexota</taxon>
        <taxon>Chloroflexia</taxon>
        <taxon>Herpetosiphonales</taxon>
        <taxon>Herpetosiphonaceae</taxon>
        <taxon>Herpetosiphon</taxon>
    </lineage>
</organism>
<dbReference type="InterPro" id="IPR021857">
    <property type="entry name" value="DUF3467"/>
</dbReference>
<dbReference type="RefSeq" id="WP_054533705.1">
    <property type="nucleotide sequence ID" value="NZ_LGKP01000012.1"/>
</dbReference>
<dbReference type="Pfam" id="PF11950">
    <property type="entry name" value="DUF3467"/>
    <property type="match status" value="1"/>
</dbReference>
<protein>
    <recommendedName>
        <fullName evidence="3">DUF3467 domain-containing protein</fullName>
    </recommendedName>
</protein>
<evidence type="ECO:0000313" key="2">
    <source>
        <dbReference type="Proteomes" id="UP000050277"/>
    </source>
</evidence>